<keyword evidence="4 8" id="KW-0067">ATP-binding</keyword>
<dbReference type="EMBL" id="MPSB01000010">
    <property type="protein sequence ID" value="ONF95542.1"/>
    <property type="molecule type" value="Genomic_DNA"/>
</dbReference>
<dbReference type="SMART" id="SM00382">
    <property type="entry name" value="AAA"/>
    <property type="match status" value="1"/>
</dbReference>
<evidence type="ECO:0000313" key="8">
    <source>
        <dbReference type="EMBL" id="ONF95542.1"/>
    </source>
</evidence>
<dbReference type="RefSeq" id="WP_076744987.1">
    <property type="nucleotide sequence ID" value="NZ_MPSB01000010.1"/>
</dbReference>
<dbReference type="EC" id="3.6.3.41" evidence="8"/>
<keyword evidence="9" id="KW-1185">Reference proteome</keyword>
<reference evidence="8 9" key="1">
    <citation type="submission" date="2016-11" db="EMBL/GenBank/DDBJ databases">
        <title>Genome sequence of Sphingomonas jeddahensis G39.</title>
        <authorList>
            <person name="Poehlein A."/>
            <person name="Wuebbeler J.H."/>
            <person name="Steinbuechel A."/>
            <person name="Daniel R."/>
        </authorList>
    </citation>
    <scope>NUCLEOTIDE SEQUENCE [LARGE SCALE GENOMIC DNA]</scope>
    <source>
        <strain evidence="8 9">G39</strain>
    </source>
</reference>
<keyword evidence="6" id="KW-0472">Membrane</keyword>
<dbReference type="Gene3D" id="3.40.50.300">
    <property type="entry name" value="P-loop containing nucleotide triphosphate hydrolases"/>
    <property type="match status" value="1"/>
</dbReference>
<feature type="domain" description="ABC transporter" evidence="7">
    <location>
        <begin position="5"/>
        <end position="200"/>
    </location>
</feature>
<dbReference type="STRING" id="1915074.SPHI_22090"/>
<dbReference type="InterPro" id="IPR003593">
    <property type="entry name" value="AAA+_ATPase"/>
</dbReference>
<protein>
    <submittedName>
        <fullName evidence="8">Cytochrome c biogenesis ATP-binding export protein CcmA</fullName>
        <ecNumber evidence="8">3.6.3.41</ecNumber>
    </submittedName>
</protein>
<comment type="caution">
    <text evidence="8">The sequence shown here is derived from an EMBL/GenBank/DDBJ whole genome shotgun (WGS) entry which is preliminary data.</text>
</comment>
<organism evidence="8 9">
    <name type="scientific">Sphingomonas jeddahensis</name>
    <dbReference type="NCBI Taxonomy" id="1915074"/>
    <lineage>
        <taxon>Bacteria</taxon>
        <taxon>Pseudomonadati</taxon>
        <taxon>Pseudomonadota</taxon>
        <taxon>Alphaproteobacteria</taxon>
        <taxon>Sphingomonadales</taxon>
        <taxon>Sphingomonadaceae</taxon>
        <taxon>Sphingomonas</taxon>
    </lineage>
</organism>
<dbReference type="GO" id="GO:0022857">
    <property type="term" value="F:transmembrane transporter activity"/>
    <property type="evidence" value="ECO:0007669"/>
    <property type="project" value="InterPro"/>
</dbReference>
<dbReference type="InterPro" id="IPR005895">
    <property type="entry name" value="ABC_transptr_haem_export_CcmA"/>
</dbReference>
<proteinExistence type="predicted"/>
<dbReference type="InterPro" id="IPR027417">
    <property type="entry name" value="P-loop_NTPase"/>
</dbReference>
<dbReference type="NCBIfam" id="TIGR01189">
    <property type="entry name" value="ccmA"/>
    <property type="match status" value="1"/>
</dbReference>
<dbReference type="GO" id="GO:0017004">
    <property type="term" value="P:cytochrome complex assembly"/>
    <property type="evidence" value="ECO:0007669"/>
    <property type="project" value="UniProtKB-KW"/>
</dbReference>
<keyword evidence="3" id="KW-0201">Cytochrome c-type biogenesis</keyword>
<keyword evidence="5" id="KW-1278">Translocase</keyword>
<keyword evidence="1" id="KW-0813">Transport</keyword>
<evidence type="ECO:0000256" key="5">
    <source>
        <dbReference type="ARBA" id="ARBA00022967"/>
    </source>
</evidence>
<sequence length="200" mass="20124">MIASLALSDVACRRGGRLLFAGVSLSLGAGGAALISGPNGCGKSSLLRLVAGFARSFAGTISVTGRVALLGEASALDGDRRLASALLFWARLDGLPDPPARVADALAAVALDTLGDVPVRLLSTGQRRRAALARVIAGGAGLWLLDEPATGLDVASIALLEQAIARHRAAGGVVLVATHQPLDVSGALTLDLFAHQPVAA</sequence>
<dbReference type="PANTHER" id="PTHR43499:SF1">
    <property type="entry name" value="ABC TRANSPORTER I FAMILY MEMBER 1"/>
    <property type="match status" value="1"/>
</dbReference>
<keyword evidence="2" id="KW-0547">Nucleotide-binding</keyword>
<dbReference type="GO" id="GO:0016887">
    <property type="term" value="F:ATP hydrolysis activity"/>
    <property type="evidence" value="ECO:0007669"/>
    <property type="project" value="InterPro"/>
</dbReference>
<gene>
    <name evidence="8" type="primary">ccmA</name>
    <name evidence="8" type="ORF">SPHI_22090</name>
</gene>
<name>A0A1V2ES95_9SPHN</name>
<dbReference type="Pfam" id="PF00005">
    <property type="entry name" value="ABC_tran"/>
    <property type="match status" value="1"/>
</dbReference>
<dbReference type="PANTHER" id="PTHR43499">
    <property type="entry name" value="ABC TRANSPORTER I FAMILY MEMBER 1"/>
    <property type="match status" value="1"/>
</dbReference>
<dbReference type="InterPro" id="IPR003439">
    <property type="entry name" value="ABC_transporter-like_ATP-bd"/>
</dbReference>
<dbReference type="Proteomes" id="UP000188729">
    <property type="component" value="Unassembled WGS sequence"/>
</dbReference>
<evidence type="ECO:0000256" key="1">
    <source>
        <dbReference type="ARBA" id="ARBA00022448"/>
    </source>
</evidence>
<keyword evidence="8" id="KW-0378">Hydrolase</keyword>
<accession>A0A1V2ES95</accession>
<evidence type="ECO:0000313" key="9">
    <source>
        <dbReference type="Proteomes" id="UP000188729"/>
    </source>
</evidence>
<dbReference type="PROSITE" id="PS50893">
    <property type="entry name" value="ABC_TRANSPORTER_2"/>
    <property type="match status" value="1"/>
</dbReference>
<dbReference type="GO" id="GO:0005524">
    <property type="term" value="F:ATP binding"/>
    <property type="evidence" value="ECO:0007669"/>
    <property type="project" value="UniProtKB-KW"/>
</dbReference>
<evidence type="ECO:0000256" key="2">
    <source>
        <dbReference type="ARBA" id="ARBA00022741"/>
    </source>
</evidence>
<evidence type="ECO:0000259" key="7">
    <source>
        <dbReference type="PROSITE" id="PS50893"/>
    </source>
</evidence>
<evidence type="ECO:0000256" key="6">
    <source>
        <dbReference type="ARBA" id="ARBA00023136"/>
    </source>
</evidence>
<dbReference type="OrthoDB" id="9800654at2"/>
<evidence type="ECO:0000256" key="3">
    <source>
        <dbReference type="ARBA" id="ARBA00022748"/>
    </source>
</evidence>
<evidence type="ECO:0000256" key="4">
    <source>
        <dbReference type="ARBA" id="ARBA00022840"/>
    </source>
</evidence>
<dbReference type="AlphaFoldDB" id="A0A1V2ES95"/>
<dbReference type="SUPFAM" id="SSF52540">
    <property type="entry name" value="P-loop containing nucleoside triphosphate hydrolases"/>
    <property type="match status" value="1"/>
</dbReference>